<dbReference type="PANTHER" id="PTHR45778:SF3">
    <property type="entry name" value="PURPLE ACID PHOSPHATASE"/>
    <property type="match status" value="1"/>
</dbReference>
<dbReference type="InterPro" id="IPR029052">
    <property type="entry name" value="Metallo-depent_PP-like"/>
</dbReference>
<dbReference type="Gramene" id="novel_model_2355_5bd9a17a">
    <property type="protein sequence ID" value="cds.novel_model_2355_5bd9a17a"/>
    <property type="gene ID" value="novel_gene_1258_5bd9a17a"/>
</dbReference>
<dbReference type="AlphaFoldDB" id="A0A803QWS2"/>
<keyword evidence="3" id="KW-1185">Reference proteome</keyword>
<dbReference type="EnsemblPlants" id="novel_model_2355_5bd9a17a">
    <property type="protein sequence ID" value="cds.novel_model_2355_5bd9a17a"/>
    <property type="gene ID" value="novel_gene_1258_5bd9a17a"/>
</dbReference>
<feature type="domain" description="Purple acid phosphatase C-terminal" evidence="1">
    <location>
        <begin position="19"/>
        <end position="77"/>
    </location>
</feature>
<dbReference type="Pfam" id="PF14008">
    <property type="entry name" value="Metallophos_C"/>
    <property type="match status" value="1"/>
</dbReference>
<sequence length="96" mass="11001">MPNKDQSGVDTYDHNNYSAPVHAVIGMAGFSLDKFPNDVKSWSLSRISEFGYLRAHATKQDITLEFVNTGSRKIEDSFRIIKKQQDQLNNRKIKNK</sequence>
<dbReference type="Gene3D" id="3.60.21.10">
    <property type="match status" value="1"/>
</dbReference>
<protein>
    <recommendedName>
        <fullName evidence="1">Purple acid phosphatase C-terminal domain-containing protein</fullName>
    </recommendedName>
</protein>
<proteinExistence type="predicted"/>
<dbReference type="EMBL" id="UZAU01000245">
    <property type="status" value="NOT_ANNOTATED_CDS"/>
    <property type="molecule type" value="Genomic_DNA"/>
</dbReference>
<dbReference type="Proteomes" id="UP000596661">
    <property type="component" value="Chromosome 3"/>
</dbReference>
<organism evidence="2 3">
    <name type="scientific">Cannabis sativa</name>
    <name type="common">Hemp</name>
    <name type="synonym">Marijuana</name>
    <dbReference type="NCBI Taxonomy" id="3483"/>
    <lineage>
        <taxon>Eukaryota</taxon>
        <taxon>Viridiplantae</taxon>
        <taxon>Streptophyta</taxon>
        <taxon>Embryophyta</taxon>
        <taxon>Tracheophyta</taxon>
        <taxon>Spermatophyta</taxon>
        <taxon>Magnoliopsida</taxon>
        <taxon>eudicotyledons</taxon>
        <taxon>Gunneridae</taxon>
        <taxon>Pentapetalae</taxon>
        <taxon>rosids</taxon>
        <taxon>fabids</taxon>
        <taxon>Rosales</taxon>
        <taxon>Cannabaceae</taxon>
        <taxon>Cannabis</taxon>
    </lineage>
</organism>
<evidence type="ECO:0000313" key="3">
    <source>
        <dbReference type="Proteomes" id="UP000596661"/>
    </source>
</evidence>
<accession>A0A803QWS2</accession>
<dbReference type="PANTHER" id="PTHR45778">
    <property type="entry name" value="PURPLE ACID PHOSPHATASE-RELATED"/>
    <property type="match status" value="1"/>
</dbReference>
<dbReference type="InterPro" id="IPR025733">
    <property type="entry name" value="PAPs_C"/>
</dbReference>
<reference evidence="2" key="2">
    <citation type="submission" date="2021-03" db="UniProtKB">
        <authorList>
            <consortium name="EnsemblPlants"/>
        </authorList>
    </citation>
    <scope>IDENTIFICATION</scope>
</reference>
<reference evidence="2" key="1">
    <citation type="submission" date="2018-11" db="EMBL/GenBank/DDBJ databases">
        <authorList>
            <person name="Grassa J C."/>
        </authorList>
    </citation>
    <scope>NUCLEOTIDE SEQUENCE [LARGE SCALE GENOMIC DNA]</scope>
</reference>
<evidence type="ECO:0000313" key="2">
    <source>
        <dbReference type="EnsemblPlants" id="cds.novel_model_2355_5bd9a17a"/>
    </source>
</evidence>
<evidence type="ECO:0000259" key="1">
    <source>
        <dbReference type="Pfam" id="PF14008"/>
    </source>
</evidence>
<dbReference type="OMA" id="VEDSFHF"/>
<name>A0A803QWS2_CANSA</name>